<proteinExistence type="predicted"/>
<dbReference type="EMBL" id="VUJU01000313">
    <property type="protein sequence ID" value="KAF0771306.1"/>
    <property type="molecule type" value="Genomic_DNA"/>
</dbReference>
<keyword evidence="2" id="KW-1185">Reference proteome</keyword>
<comment type="caution">
    <text evidence="1">The sequence shown here is derived from an EMBL/GenBank/DDBJ whole genome shotgun (WGS) entry which is preliminary data.</text>
</comment>
<evidence type="ECO:0000313" key="2">
    <source>
        <dbReference type="Proteomes" id="UP000478052"/>
    </source>
</evidence>
<accession>A0A6G0ZJ74</accession>
<gene>
    <name evidence="1" type="ORF">FWK35_00003849</name>
</gene>
<sequence>TTLPGYYPIVDADVWSLARARSLVRSLRTPAAYHSLSAGRNADGRRVHFRMRLGASSRRRKRAPSRSSSTIATATAASAGHSRFFTTAYYTRRLRHTHTHTHAYIYTRGKTRSTVDGNLAFYLHYARAVHTHTHTHTHTHIRRFFRYSSDDNRTLRVVPDPWPIYFVRHQNEFSIIIEVYRLRF</sequence>
<protein>
    <submittedName>
        <fullName evidence="1">Uncharacterized protein</fullName>
    </submittedName>
</protein>
<reference evidence="1 2" key="1">
    <citation type="submission" date="2019-08" db="EMBL/GenBank/DDBJ databases">
        <title>Whole genome of Aphis craccivora.</title>
        <authorList>
            <person name="Voronova N.V."/>
            <person name="Shulinski R.S."/>
            <person name="Bandarenka Y.V."/>
            <person name="Zhorov D.G."/>
            <person name="Warner D."/>
        </authorList>
    </citation>
    <scope>NUCLEOTIDE SEQUENCE [LARGE SCALE GENOMIC DNA]</scope>
    <source>
        <strain evidence="1">180601</strain>
        <tissue evidence="1">Whole Body</tissue>
    </source>
</reference>
<evidence type="ECO:0000313" key="1">
    <source>
        <dbReference type="EMBL" id="KAF0771306.1"/>
    </source>
</evidence>
<organism evidence="1 2">
    <name type="scientific">Aphis craccivora</name>
    <name type="common">Cowpea aphid</name>
    <dbReference type="NCBI Taxonomy" id="307492"/>
    <lineage>
        <taxon>Eukaryota</taxon>
        <taxon>Metazoa</taxon>
        <taxon>Ecdysozoa</taxon>
        <taxon>Arthropoda</taxon>
        <taxon>Hexapoda</taxon>
        <taxon>Insecta</taxon>
        <taxon>Pterygota</taxon>
        <taxon>Neoptera</taxon>
        <taxon>Paraneoptera</taxon>
        <taxon>Hemiptera</taxon>
        <taxon>Sternorrhyncha</taxon>
        <taxon>Aphidomorpha</taxon>
        <taxon>Aphidoidea</taxon>
        <taxon>Aphididae</taxon>
        <taxon>Aphidini</taxon>
        <taxon>Aphis</taxon>
        <taxon>Aphis</taxon>
    </lineage>
</organism>
<feature type="non-terminal residue" evidence="1">
    <location>
        <position position="1"/>
    </location>
</feature>
<dbReference type="AlphaFoldDB" id="A0A6G0ZJ74"/>
<dbReference type="Proteomes" id="UP000478052">
    <property type="component" value="Unassembled WGS sequence"/>
</dbReference>
<name>A0A6G0ZJ74_APHCR</name>